<keyword evidence="4" id="KW-1185">Reference proteome</keyword>
<dbReference type="InterPro" id="IPR025510">
    <property type="entry name" value="DUF4397"/>
</dbReference>
<dbReference type="Pfam" id="PF14344">
    <property type="entry name" value="DUF4397"/>
    <property type="match status" value="2"/>
</dbReference>
<evidence type="ECO:0000256" key="1">
    <source>
        <dbReference type="SAM" id="SignalP"/>
    </source>
</evidence>
<dbReference type="Proteomes" id="UP000518288">
    <property type="component" value="Unassembled WGS sequence"/>
</dbReference>
<reference evidence="3 4" key="1">
    <citation type="submission" date="2020-07" db="EMBL/GenBank/DDBJ databases">
        <title>Genomic Encyclopedia of Archaeal and Bacterial Type Strains, Phase II (KMG-II): from individual species to whole genera.</title>
        <authorList>
            <person name="Goeker M."/>
        </authorList>
    </citation>
    <scope>NUCLEOTIDE SEQUENCE [LARGE SCALE GENOMIC DNA]</scope>
    <source>
        <strain evidence="3 4">DSM 21226</strain>
    </source>
</reference>
<keyword evidence="1" id="KW-0732">Signal</keyword>
<proteinExistence type="predicted"/>
<evidence type="ECO:0000259" key="2">
    <source>
        <dbReference type="Pfam" id="PF14344"/>
    </source>
</evidence>
<dbReference type="AlphaFoldDB" id="A0A7Y9U5B9"/>
<accession>A0A7Y9U5B9</accession>
<organism evidence="3 4">
    <name type="scientific">Sphaerotilus montanus</name>
    <dbReference type="NCBI Taxonomy" id="522889"/>
    <lineage>
        <taxon>Bacteria</taxon>
        <taxon>Pseudomonadati</taxon>
        <taxon>Pseudomonadota</taxon>
        <taxon>Betaproteobacteria</taxon>
        <taxon>Burkholderiales</taxon>
        <taxon>Sphaerotilaceae</taxon>
        <taxon>Sphaerotilus</taxon>
    </lineage>
</organism>
<gene>
    <name evidence="3" type="ORF">BDD16_001789</name>
</gene>
<dbReference type="PROSITE" id="PS51257">
    <property type="entry name" value="PROKAR_LIPOPROTEIN"/>
    <property type="match status" value="1"/>
</dbReference>
<sequence>MLHRRLWATRAATTLLLLGSLTFLSGCGSKDDGTTSSSSNTGTLRVINATTQRSAVGLLIDDVSRESAIERDATSATYRVTAGSHTIALANSSGSALASTTATIAAGSATTLVAWTGDNNVVKYLSLDDLEAVPASGRSKLQVFNAARDAGALDVHLTPASEALGDSPLLGNLAAGSGSSGYSSVNAGSHRLRLLKAGSVLASDVRLDTTVTLPDAGVAALVITPSTGGVLAHALLLQPATAVTALTNTQARVRILSALPTSLSVAGTVNGATLPLLGTSPGFGSYALVPAGSSTPQVTVNGGTLTGASWTAAPGSDTTLFVWGTAAAPQFATLSDDNRLPGSTSAARIRLLHGLGNLAQDLTLNIAGAAVTTASQGSMSPVTAVSAVTDTTLSVTSSSTAASVYELTGKTLDANGVYSVFLLGDSSLSSGNGLTTVVVKER</sequence>
<protein>
    <recommendedName>
        <fullName evidence="2">DUF4397 domain-containing protein</fullName>
    </recommendedName>
</protein>
<feature type="domain" description="DUF4397" evidence="2">
    <location>
        <begin position="251"/>
        <end position="353"/>
    </location>
</feature>
<name>A0A7Y9U5B9_9BURK</name>
<dbReference type="EMBL" id="JACCFH010000001">
    <property type="protein sequence ID" value="NYG32803.1"/>
    <property type="molecule type" value="Genomic_DNA"/>
</dbReference>
<evidence type="ECO:0000313" key="4">
    <source>
        <dbReference type="Proteomes" id="UP000518288"/>
    </source>
</evidence>
<feature type="signal peptide" evidence="1">
    <location>
        <begin position="1"/>
        <end position="25"/>
    </location>
</feature>
<dbReference type="RefSeq" id="WP_179633648.1">
    <property type="nucleotide sequence ID" value="NZ_JACCFH010000001.1"/>
</dbReference>
<feature type="domain" description="DUF4397" evidence="2">
    <location>
        <begin position="43"/>
        <end position="155"/>
    </location>
</feature>
<comment type="caution">
    <text evidence="3">The sequence shown here is derived from an EMBL/GenBank/DDBJ whole genome shotgun (WGS) entry which is preliminary data.</text>
</comment>
<feature type="chain" id="PRO_5030763372" description="DUF4397 domain-containing protein" evidence="1">
    <location>
        <begin position="26"/>
        <end position="442"/>
    </location>
</feature>
<evidence type="ECO:0000313" key="3">
    <source>
        <dbReference type="EMBL" id="NYG32803.1"/>
    </source>
</evidence>